<organism evidence="3 4">
    <name type="scientific">Nakamurella aerolata</name>
    <dbReference type="NCBI Taxonomy" id="1656892"/>
    <lineage>
        <taxon>Bacteria</taxon>
        <taxon>Bacillati</taxon>
        <taxon>Actinomycetota</taxon>
        <taxon>Actinomycetes</taxon>
        <taxon>Nakamurellales</taxon>
        <taxon>Nakamurellaceae</taxon>
        <taxon>Nakamurella</taxon>
    </lineage>
</organism>
<dbReference type="InterPro" id="IPR000868">
    <property type="entry name" value="Isochorismatase-like_dom"/>
</dbReference>
<dbReference type="EMBL" id="JABEND010000003">
    <property type="protein sequence ID" value="NNG35553.1"/>
    <property type="molecule type" value="Genomic_DNA"/>
</dbReference>
<reference evidence="3 4" key="1">
    <citation type="submission" date="2020-05" db="EMBL/GenBank/DDBJ databases">
        <title>Nakamurella sp. DB0629 isolated from air conditioner.</title>
        <authorList>
            <person name="Kim D.H."/>
            <person name="Kim D.-U."/>
        </authorList>
    </citation>
    <scope>NUCLEOTIDE SEQUENCE [LARGE SCALE GENOMIC DNA]</scope>
    <source>
        <strain evidence="3 4">DB0629</strain>
    </source>
</reference>
<sequence>MSGRRRVLIVVDVQNEYLEGPLAVQYPPFTESLERIRSAVQTAVQHDVPVVLVEHENPAGAAAFAADSPGRAVVSRFAAEIDANWPRVVKRYASAFDATDLASVLAGLKVDTISLVGYMTNNCIIATAASAAPHGLTAEVLSDAVGAIDLSNDAGSVPAQQVHETLMTLLDSNFAAVADTSAWAQAVASDTPLPRSNLVASALAGRSRYQSR</sequence>
<accession>A0A849A7T1</accession>
<evidence type="ECO:0000313" key="4">
    <source>
        <dbReference type="Proteomes" id="UP000562984"/>
    </source>
</evidence>
<evidence type="ECO:0000256" key="1">
    <source>
        <dbReference type="ARBA" id="ARBA00022801"/>
    </source>
</evidence>
<keyword evidence="4" id="KW-1185">Reference proteome</keyword>
<dbReference type="RefSeq" id="WP_171199224.1">
    <property type="nucleotide sequence ID" value="NZ_JABEND010000003.1"/>
</dbReference>
<dbReference type="Pfam" id="PF00857">
    <property type="entry name" value="Isochorismatase"/>
    <property type="match status" value="1"/>
</dbReference>
<keyword evidence="1" id="KW-0378">Hydrolase</keyword>
<dbReference type="AlphaFoldDB" id="A0A849A7T1"/>
<dbReference type="Gene3D" id="3.40.50.850">
    <property type="entry name" value="Isochorismatase-like"/>
    <property type="match status" value="1"/>
</dbReference>
<dbReference type="PANTHER" id="PTHR43540:SF6">
    <property type="entry name" value="ISOCHORISMATASE-LIKE DOMAIN-CONTAINING PROTEIN"/>
    <property type="match status" value="1"/>
</dbReference>
<protein>
    <submittedName>
        <fullName evidence="3">Isochorismatase family protein</fullName>
    </submittedName>
</protein>
<gene>
    <name evidence="3" type="ORF">HKD39_07475</name>
</gene>
<dbReference type="SUPFAM" id="SSF52499">
    <property type="entry name" value="Isochorismatase-like hydrolases"/>
    <property type="match status" value="1"/>
</dbReference>
<dbReference type="InterPro" id="IPR050272">
    <property type="entry name" value="Isochorismatase-like_hydrls"/>
</dbReference>
<evidence type="ECO:0000313" key="3">
    <source>
        <dbReference type="EMBL" id="NNG35553.1"/>
    </source>
</evidence>
<name>A0A849A7T1_9ACTN</name>
<comment type="caution">
    <text evidence="3">The sequence shown here is derived from an EMBL/GenBank/DDBJ whole genome shotgun (WGS) entry which is preliminary data.</text>
</comment>
<dbReference type="Proteomes" id="UP000562984">
    <property type="component" value="Unassembled WGS sequence"/>
</dbReference>
<evidence type="ECO:0000259" key="2">
    <source>
        <dbReference type="Pfam" id="PF00857"/>
    </source>
</evidence>
<dbReference type="InterPro" id="IPR036380">
    <property type="entry name" value="Isochorismatase-like_sf"/>
</dbReference>
<dbReference type="GO" id="GO:0016787">
    <property type="term" value="F:hydrolase activity"/>
    <property type="evidence" value="ECO:0007669"/>
    <property type="project" value="UniProtKB-KW"/>
</dbReference>
<proteinExistence type="predicted"/>
<dbReference type="PANTHER" id="PTHR43540">
    <property type="entry name" value="PEROXYUREIDOACRYLATE/UREIDOACRYLATE AMIDOHYDROLASE-RELATED"/>
    <property type="match status" value="1"/>
</dbReference>
<feature type="domain" description="Isochorismatase-like" evidence="2">
    <location>
        <begin position="7"/>
        <end position="180"/>
    </location>
</feature>